<accession>N1QYY3</accession>
<dbReference type="AlphaFoldDB" id="N1QYY3"/>
<dbReference type="EnsemblPlants" id="EMT14181">
    <property type="protein sequence ID" value="EMT14181"/>
    <property type="gene ID" value="F775_24108"/>
</dbReference>
<sequence>MPGPQPPRLPAPPTALLPWLRFMVKPRVLVGDHKKQAVKELGDMVQRCGQFNYLNCLTGMTSDSE</sequence>
<evidence type="ECO:0000313" key="1">
    <source>
        <dbReference type="EnsemblPlants" id="EMT14181"/>
    </source>
</evidence>
<proteinExistence type="predicted"/>
<protein>
    <submittedName>
        <fullName evidence="1">Uncharacterized protein</fullName>
    </submittedName>
</protein>
<name>N1QYY3_AEGTA</name>
<organism evidence="1">
    <name type="scientific">Aegilops tauschii</name>
    <name type="common">Tausch's goatgrass</name>
    <name type="synonym">Aegilops squarrosa</name>
    <dbReference type="NCBI Taxonomy" id="37682"/>
    <lineage>
        <taxon>Eukaryota</taxon>
        <taxon>Viridiplantae</taxon>
        <taxon>Streptophyta</taxon>
        <taxon>Embryophyta</taxon>
        <taxon>Tracheophyta</taxon>
        <taxon>Spermatophyta</taxon>
        <taxon>Magnoliopsida</taxon>
        <taxon>Liliopsida</taxon>
        <taxon>Poales</taxon>
        <taxon>Poaceae</taxon>
        <taxon>BOP clade</taxon>
        <taxon>Pooideae</taxon>
        <taxon>Triticodae</taxon>
        <taxon>Triticeae</taxon>
        <taxon>Triticinae</taxon>
        <taxon>Aegilops</taxon>
    </lineage>
</organism>
<reference evidence="1" key="1">
    <citation type="submission" date="2015-06" db="UniProtKB">
        <authorList>
            <consortium name="EnsemblPlants"/>
        </authorList>
    </citation>
    <scope>IDENTIFICATION</scope>
</reference>